<proteinExistence type="predicted"/>
<evidence type="ECO:0000256" key="1">
    <source>
        <dbReference type="SAM" id="SignalP"/>
    </source>
</evidence>
<comment type="caution">
    <text evidence="2">The sequence shown here is derived from an EMBL/GenBank/DDBJ whole genome shotgun (WGS) entry which is preliminary data.</text>
</comment>
<sequence length="92" mass="9802">MIWRAMAAVFFTLTHLTDLVCCLCIASPQQNDIRLLDLPSGQGAGGGVQTRDRRVSAVAGKFAISCATDPHRPGNGTLNGTTLMLLINTCKE</sequence>
<evidence type="ECO:0008006" key="4">
    <source>
        <dbReference type="Google" id="ProtNLM"/>
    </source>
</evidence>
<gene>
    <name evidence="2" type="ORF">PoB_004248900</name>
</gene>
<feature type="chain" id="PRO_5043898678" description="Secreted protein" evidence="1">
    <location>
        <begin position="23"/>
        <end position="92"/>
    </location>
</feature>
<dbReference type="EMBL" id="BLXT01004632">
    <property type="protein sequence ID" value="GFO15984.1"/>
    <property type="molecule type" value="Genomic_DNA"/>
</dbReference>
<accession>A0AAV4BB82</accession>
<evidence type="ECO:0000313" key="3">
    <source>
        <dbReference type="Proteomes" id="UP000735302"/>
    </source>
</evidence>
<dbReference type="AlphaFoldDB" id="A0AAV4BB82"/>
<reference evidence="2 3" key="1">
    <citation type="journal article" date="2021" name="Elife">
        <title>Chloroplast acquisition without the gene transfer in kleptoplastic sea slugs, Plakobranchus ocellatus.</title>
        <authorList>
            <person name="Maeda T."/>
            <person name="Takahashi S."/>
            <person name="Yoshida T."/>
            <person name="Shimamura S."/>
            <person name="Takaki Y."/>
            <person name="Nagai Y."/>
            <person name="Toyoda A."/>
            <person name="Suzuki Y."/>
            <person name="Arimoto A."/>
            <person name="Ishii H."/>
            <person name="Satoh N."/>
            <person name="Nishiyama T."/>
            <person name="Hasebe M."/>
            <person name="Maruyama T."/>
            <person name="Minagawa J."/>
            <person name="Obokata J."/>
            <person name="Shigenobu S."/>
        </authorList>
    </citation>
    <scope>NUCLEOTIDE SEQUENCE [LARGE SCALE GENOMIC DNA]</scope>
</reference>
<feature type="signal peptide" evidence="1">
    <location>
        <begin position="1"/>
        <end position="22"/>
    </location>
</feature>
<dbReference type="Proteomes" id="UP000735302">
    <property type="component" value="Unassembled WGS sequence"/>
</dbReference>
<organism evidence="2 3">
    <name type="scientific">Plakobranchus ocellatus</name>
    <dbReference type="NCBI Taxonomy" id="259542"/>
    <lineage>
        <taxon>Eukaryota</taxon>
        <taxon>Metazoa</taxon>
        <taxon>Spiralia</taxon>
        <taxon>Lophotrochozoa</taxon>
        <taxon>Mollusca</taxon>
        <taxon>Gastropoda</taxon>
        <taxon>Heterobranchia</taxon>
        <taxon>Euthyneura</taxon>
        <taxon>Panpulmonata</taxon>
        <taxon>Sacoglossa</taxon>
        <taxon>Placobranchoidea</taxon>
        <taxon>Plakobranchidae</taxon>
        <taxon>Plakobranchus</taxon>
    </lineage>
</organism>
<keyword evidence="1" id="KW-0732">Signal</keyword>
<protein>
    <recommendedName>
        <fullName evidence="4">Secreted protein</fullName>
    </recommendedName>
</protein>
<evidence type="ECO:0000313" key="2">
    <source>
        <dbReference type="EMBL" id="GFO15984.1"/>
    </source>
</evidence>
<name>A0AAV4BB82_9GAST</name>
<keyword evidence="3" id="KW-1185">Reference proteome</keyword>